<protein>
    <submittedName>
        <fullName evidence="13">Retrovirus-related Pol polyprotein from transposon TNT 1-94</fullName>
    </submittedName>
</protein>
<keyword evidence="4" id="KW-0645">Protease</keyword>
<dbReference type="Pfam" id="PF22936">
    <property type="entry name" value="Pol_BBD"/>
    <property type="match status" value="1"/>
</dbReference>
<dbReference type="Pfam" id="PF14223">
    <property type="entry name" value="Retrotran_gag_2"/>
    <property type="match status" value="1"/>
</dbReference>
<evidence type="ECO:0000256" key="9">
    <source>
        <dbReference type="SAM" id="MobiDB-lite"/>
    </source>
</evidence>
<dbReference type="EMBL" id="BKCJ010008796">
    <property type="protein sequence ID" value="GEU83997.1"/>
    <property type="molecule type" value="Genomic_DNA"/>
</dbReference>
<dbReference type="PANTHER" id="PTHR34072">
    <property type="entry name" value="ENZYMATIC POLYPROTEIN-RELATED"/>
    <property type="match status" value="1"/>
</dbReference>
<evidence type="ECO:0000256" key="8">
    <source>
        <dbReference type="SAM" id="Coils"/>
    </source>
</evidence>
<feature type="domain" description="Retrovirus-related Pol polyprotein from transposon TNT 1-94-like beta-barrel" evidence="11">
    <location>
        <begin position="395"/>
        <end position="442"/>
    </location>
</feature>
<dbReference type="GO" id="GO:0004519">
    <property type="term" value="F:endonuclease activity"/>
    <property type="evidence" value="ECO:0007669"/>
    <property type="project" value="UniProtKB-KW"/>
</dbReference>
<comment type="caution">
    <text evidence="13">The sequence shown here is derived from an EMBL/GenBank/DDBJ whole genome shotgun (WGS) entry which is preliminary data.</text>
</comment>
<accession>A0A6L2NEU8</accession>
<dbReference type="InterPro" id="IPR012337">
    <property type="entry name" value="RNaseH-like_sf"/>
</dbReference>
<evidence type="ECO:0000256" key="6">
    <source>
        <dbReference type="ARBA" id="ARBA00022801"/>
    </source>
</evidence>
<evidence type="ECO:0000256" key="4">
    <source>
        <dbReference type="ARBA" id="ARBA00022750"/>
    </source>
</evidence>
<feature type="region of interest" description="Disordered" evidence="9">
    <location>
        <begin position="526"/>
        <end position="560"/>
    </location>
</feature>
<feature type="region of interest" description="Disordered" evidence="9">
    <location>
        <begin position="460"/>
        <end position="481"/>
    </location>
</feature>
<feature type="coiled-coil region" evidence="8">
    <location>
        <begin position="888"/>
        <end position="918"/>
    </location>
</feature>
<organism evidence="13">
    <name type="scientific">Tanacetum cinerariifolium</name>
    <name type="common">Dalmatian daisy</name>
    <name type="synonym">Chrysanthemum cinerariifolium</name>
    <dbReference type="NCBI Taxonomy" id="118510"/>
    <lineage>
        <taxon>Eukaryota</taxon>
        <taxon>Viridiplantae</taxon>
        <taxon>Streptophyta</taxon>
        <taxon>Embryophyta</taxon>
        <taxon>Tracheophyta</taxon>
        <taxon>Spermatophyta</taxon>
        <taxon>Magnoliopsida</taxon>
        <taxon>eudicotyledons</taxon>
        <taxon>Gunneridae</taxon>
        <taxon>Pentapetalae</taxon>
        <taxon>asterids</taxon>
        <taxon>campanulids</taxon>
        <taxon>Asterales</taxon>
        <taxon>Asteraceae</taxon>
        <taxon>Asteroideae</taxon>
        <taxon>Anthemideae</taxon>
        <taxon>Anthemidinae</taxon>
        <taxon>Tanacetum</taxon>
    </lineage>
</organism>
<keyword evidence="3" id="KW-0540">Nuclease</keyword>
<feature type="non-terminal residue" evidence="13">
    <location>
        <position position="1"/>
    </location>
</feature>
<dbReference type="GO" id="GO:0003964">
    <property type="term" value="F:RNA-directed DNA polymerase activity"/>
    <property type="evidence" value="ECO:0007669"/>
    <property type="project" value="UniProtKB-KW"/>
</dbReference>
<dbReference type="GO" id="GO:0003676">
    <property type="term" value="F:nucleic acid binding"/>
    <property type="evidence" value="ECO:0007669"/>
    <property type="project" value="InterPro"/>
</dbReference>
<dbReference type="InterPro" id="IPR036397">
    <property type="entry name" value="RNaseH_sf"/>
</dbReference>
<dbReference type="SUPFAM" id="SSF53098">
    <property type="entry name" value="Ribonuclease H-like"/>
    <property type="match status" value="1"/>
</dbReference>
<feature type="region of interest" description="Disordered" evidence="9">
    <location>
        <begin position="311"/>
        <end position="330"/>
    </location>
</feature>
<dbReference type="CDD" id="cd00303">
    <property type="entry name" value="retropepsin_like"/>
    <property type="match status" value="1"/>
</dbReference>
<feature type="compositionally biased region" description="Low complexity" evidence="9">
    <location>
        <begin position="317"/>
        <end position="330"/>
    </location>
</feature>
<dbReference type="Pfam" id="PF17917">
    <property type="entry name" value="RT_RNaseH"/>
    <property type="match status" value="1"/>
</dbReference>
<dbReference type="InterPro" id="IPR057670">
    <property type="entry name" value="SH3_retrovirus"/>
</dbReference>
<evidence type="ECO:0000259" key="10">
    <source>
        <dbReference type="Pfam" id="PF17917"/>
    </source>
</evidence>
<dbReference type="GO" id="GO:0004190">
    <property type="term" value="F:aspartic-type endopeptidase activity"/>
    <property type="evidence" value="ECO:0007669"/>
    <property type="project" value="UniProtKB-KW"/>
</dbReference>
<dbReference type="InterPro" id="IPR054722">
    <property type="entry name" value="PolX-like_BBD"/>
</dbReference>
<dbReference type="AlphaFoldDB" id="A0A6L2NEU8"/>
<dbReference type="InterPro" id="IPR043502">
    <property type="entry name" value="DNA/RNA_pol_sf"/>
</dbReference>
<feature type="domain" description="Reverse transcriptase RNase H-like" evidence="10">
    <location>
        <begin position="804"/>
        <end position="850"/>
    </location>
</feature>
<evidence type="ECO:0000256" key="5">
    <source>
        <dbReference type="ARBA" id="ARBA00022759"/>
    </source>
</evidence>
<evidence type="ECO:0000256" key="3">
    <source>
        <dbReference type="ARBA" id="ARBA00022722"/>
    </source>
</evidence>
<keyword evidence="1" id="KW-0808">Transferase</keyword>
<dbReference type="Pfam" id="PF25597">
    <property type="entry name" value="SH3_retrovirus"/>
    <property type="match status" value="1"/>
</dbReference>
<feature type="domain" description="Retroviral polymerase SH3-like" evidence="12">
    <location>
        <begin position="34"/>
        <end position="84"/>
    </location>
</feature>
<gene>
    <name evidence="13" type="ORF">Tci_055975</name>
</gene>
<feature type="compositionally biased region" description="Basic residues" evidence="9">
    <location>
        <begin position="469"/>
        <end position="478"/>
    </location>
</feature>
<dbReference type="SUPFAM" id="SSF56672">
    <property type="entry name" value="DNA/RNA polymerases"/>
    <property type="match status" value="1"/>
</dbReference>
<keyword evidence="7" id="KW-0695">RNA-directed DNA polymerase</keyword>
<evidence type="ECO:0000256" key="2">
    <source>
        <dbReference type="ARBA" id="ARBA00022695"/>
    </source>
</evidence>
<keyword evidence="5" id="KW-0255">Endonuclease</keyword>
<evidence type="ECO:0000256" key="7">
    <source>
        <dbReference type="ARBA" id="ARBA00022918"/>
    </source>
</evidence>
<keyword evidence="8" id="KW-0175">Coiled coil</keyword>
<keyword evidence="6" id="KW-0378">Hydrolase</keyword>
<evidence type="ECO:0000259" key="12">
    <source>
        <dbReference type="Pfam" id="PF25597"/>
    </source>
</evidence>
<feature type="compositionally biased region" description="Polar residues" evidence="9">
    <location>
        <begin position="526"/>
        <end position="537"/>
    </location>
</feature>
<evidence type="ECO:0000259" key="11">
    <source>
        <dbReference type="Pfam" id="PF22936"/>
    </source>
</evidence>
<name>A0A6L2NEU8_TANCI</name>
<evidence type="ECO:0000256" key="1">
    <source>
        <dbReference type="ARBA" id="ARBA00022679"/>
    </source>
</evidence>
<dbReference type="PANTHER" id="PTHR34072:SF52">
    <property type="entry name" value="RIBONUCLEASE H"/>
    <property type="match status" value="1"/>
</dbReference>
<dbReference type="InterPro" id="IPR041373">
    <property type="entry name" value="RT_RNaseH"/>
</dbReference>
<sequence>QQTKFRINSNHGGNDPGDHTCLSGLPDSFWAEATGKLKPKAIKCIFMGYHDGAKGYRLWRLDDVKPKIVIGRDVVFNESLMYKNTLMVLLLQILGRKLSLRWNFKANMSSIVKFDVEKFDGSNDFELWHVKMRCLLIQHGWEAALDPFSRTMTDADKTATLKTDVYKKAHSALLLCLDNKVLKEVNKEDYDAGVWLKLETLYMTKSLANKLYLKKKLFTFYMHSGKKLSEHIDEFNKLIDDLANIDVDIDDEDQSLMLLMSLPPSFDNFVETLLYGRESLTLEDVLSSLYSRELKKKAYAKDDGEGLYIRGRSDHQGNLGRGSSRSKSKGNGTYKLKCYICYSEDHLKKDFQKRNKKKSTGFVKKNAGQDSGMHFEGYENGDLLMAASEERFLEWIMDSGGSFHMMPRRDFLFDFKEFDGGTVLLGDNRACAIIGIGKVRAKKTVWVRIDFLELQGTETEKMNPSSCKRSTKKRRKKEKEKNKAISTFYPVCPSGRLSFQLQRSVRRVVVSIPIVGLWSIRPTSTFSPQTLTKSTPHFGTPRQKDPKPPSFPTPPKVGVNSGTTPLPIMWISPAEQHERLSKGLCFNCDNKWVGKHKCLGKFLLLMADEEEDTEQMTEEMQEDTIKSRDIMILNLLVGHDSPRLLQLWGTLGAGKVHILIDNGSTHNFVQPGVVERMKLPLTALDIQGLQMDMDLYLLPMKEPDIVLGIQWLQKLDKQSKYVFEARSLEYLGHIISGKGVEMDPKKVADVPDWLVFTNQWQGFKWEKLENKVFEDLKIRMSGATILGLPNFKEMFMEEGDVLDVRIAVYKWLQYLLGHHFTIHTDHTSLKELMQQVIQTPLQQKHVGKLMGFDFIIEYKPGVTNEVVDALSHVFEEEEVVIGAFMALRQLLTGLMSELRQENEELEELQKIHQKLDFNELLEGFRREQGVVVFLDRYYVGTKSKLKELLLVNFTILQQQGTVALRRCWSNCLHYFNGKACENRLRSLSDVSMDFITGLPTFKDMSIIFVVVDRFTKYAHFGPSPTSFNAPKVVDVFIDIVVKHHGIPKTIVSNCDPIFLRNFWKQLFKSSGTKLNHSTAWKRMPIGIILMKGNVDPLALSRVFEEEGDVIGEFMALSQPLTGLMSELRQQNEELEELQQIH</sequence>
<keyword evidence="4" id="KW-0064">Aspartyl protease</keyword>
<keyword evidence="2" id="KW-0548">Nucleotidyltransferase</keyword>
<evidence type="ECO:0000313" key="13">
    <source>
        <dbReference type="EMBL" id="GEU83997.1"/>
    </source>
</evidence>
<reference evidence="13" key="1">
    <citation type="journal article" date="2019" name="Sci. Rep.">
        <title>Draft genome of Tanacetum cinerariifolium, the natural source of mosquito coil.</title>
        <authorList>
            <person name="Yamashiro T."/>
            <person name="Shiraishi A."/>
            <person name="Satake H."/>
            <person name="Nakayama K."/>
        </authorList>
    </citation>
    <scope>NUCLEOTIDE SEQUENCE</scope>
</reference>
<dbReference type="Gene3D" id="3.30.420.10">
    <property type="entry name" value="Ribonuclease H-like superfamily/Ribonuclease H"/>
    <property type="match status" value="1"/>
</dbReference>
<proteinExistence type="predicted"/>